<evidence type="ECO:0000313" key="2">
    <source>
        <dbReference type="Proteomes" id="UP000584374"/>
    </source>
</evidence>
<sequence>MDELDRRAKLAELCMNHALEQQCWDLVQRHRREVLVVRAEIHRRLHSLEDFPGHVGTRLDDLDEWTDGTVGSY</sequence>
<dbReference type="Proteomes" id="UP000584374">
    <property type="component" value="Unassembled WGS sequence"/>
</dbReference>
<reference evidence="1 2" key="1">
    <citation type="submission" date="2020-08" db="EMBL/GenBank/DDBJ databases">
        <title>Sequencing the genomes of 1000 actinobacteria strains.</title>
        <authorList>
            <person name="Klenk H.-P."/>
        </authorList>
    </citation>
    <scope>NUCLEOTIDE SEQUENCE [LARGE SCALE GENOMIC DNA]</scope>
    <source>
        <strain evidence="1 2">DSM 45584</strain>
    </source>
</reference>
<organism evidence="1 2">
    <name type="scientific">Saccharopolyspora phatthalungensis</name>
    <dbReference type="NCBI Taxonomy" id="664693"/>
    <lineage>
        <taxon>Bacteria</taxon>
        <taxon>Bacillati</taxon>
        <taxon>Actinomycetota</taxon>
        <taxon>Actinomycetes</taxon>
        <taxon>Pseudonocardiales</taxon>
        <taxon>Pseudonocardiaceae</taxon>
        <taxon>Saccharopolyspora</taxon>
    </lineage>
</organism>
<keyword evidence="1" id="KW-0540">Nuclease</keyword>
<dbReference type="AlphaFoldDB" id="A0A840QBM2"/>
<keyword evidence="2" id="KW-1185">Reference proteome</keyword>
<accession>A0A840QBM2</accession>
<proteinExistence type="predicted"/>
<keyword evidence="1" id="KW-0378">Hydrolase</keyword>
<dbReference type="RefSeq" id="WP_184733005.1">
    <property type="nucleotide sequence ID" value="NZ_JACHIW010000003.1"/>
</dbReference>
<dbReference type="GO" id="GO:0004519">
    <property type="term" value="F:endonuclease activity"/>
    <property type="evidence" value="ECO:0007669"/>
    <property type="project" value="UniProtKB-KW"/>
</dbReference>
<name>A0A840QBM2_9PSEU</name>
<comment type="caution">
    <text evidence="1">The sequence shown here is derived from an EMBL/GenBank/DDBJ whole genome shotgun (WGS) entry which is preliminary data.</text>
</comment>
<protein>
    <submittedName>
        <fullName evidence="1">Putative phage-related endonuclease</fullName>
    </submittedName>
</protein>
<evidence type="ECO:0000313" key="1">
    <source>
        <dbReference type="EMBL" id="MBB5159942.1"/>
    </source>
</evidence>
<dbReference type="EMBL" id="JACHIW010000003">
    <property type="protein sequence ID" value="MBB5159942.1"/>
    <property type="molecule type" value="Genomic_DNA"/>
</dbReference>
<gene>
    <name evidence="1" type="ORF">BJ970_007542</name>
</gene>
<keyword evidence="1" id="KW-0255">Endonuclease</keyword>